<gene>
    <name evidence="2" type="ORF">EG68_11432</name>
</gene>
<evidence type="ECO:0000313" key="3">
    <source>
        <dbReference type="Proteomes" id="UP000822476"/>
    </source>
</evidence>
<proteinExistence type="predicted"/>
<evidence type="ECO:0000313" key="2">
    <source>
        <dbReference type="EMBL" id="KAF7233662.1"/>
    </source>
</evidence>
<dbReference type="EMBL" id="JTDE01020899">
    <property type="protein sequence ID" value="KAF7233662.1"/>
    <property type="molecule type" value="Genomic_DNA"/>
</dbReference>
<feature type="region of interest" description="Disordered" evidence="1">
    <location>
        <begin position="14"/>
        <end position="45"/>
    </location>
</feature>
<feature type="compositionally biased region" description="Polar residues" evidence="1">
    <location>
        <begin position="34"/>
        <end position="45"/>
    </location>
</feature>
<reference evidence="2" key="1">
    <citation type="submission" date="2019-07" db="EMBL/GenBank/DDBJ databases">
        <title>Annotation for the trematode Paragonimus miyazaki's.</title>
        <authorList>
            <person name="Choi Y.-J."/>
        </authorList>
    </citation>
    <scope>NUCLEOTIDE SEQUENCE</scope>
    <source>
        <strain evidence="2">Japan</strain>
    </source>
</reference>
<feature type="compositionally biased region" description="Low complexity" evidence="1">
    <location>
        <begin position="16"/>
        <end position="33"/>
    </location>
</feature>
<dbReference type="AlphaFoldDB" id="A0A8S9YBS6"/>
<keyword evidence="3" id="KW-1185">Reference proteome</keyword>
<accession>A0A8S9YBS6</accession>
<name>A0A8S9YBS6_9TREM</name>
<evidence type="ECO:0008006" key="4">
    <source>
        <dbReference type="Google" id="ProtNLM"/>
    </source>
</evidence>
<dbReference type="Proteomes" id="UP000822476">
    <property type="component" value="Unassembled WGS sequence"/>
</dbReference>
<evidence type="ECO:0000256" key="1">
    <source>
        <dbReference type="SAM" id="MobiDB-lite"/>
    </source>
</evidence>
<comment type="caution">
    <text evidence="2">The sequence shown here is derived from an EMBL/GenBank/DDBJ whole genome shotgun (WGS) entry which is preliminary data.</text>
</comment>
<sequence length="194" mass="21120">MQFYFQGKKSFHLEVPTHSSSSPSPTVQPASVSKAQAGTTPTFPKTSPVNLENIATISATNTSDNVVISAAVLDQMNELLAFLTTNILEIRRLLERSLDSAAFTSHLTRLRAPILSGLVSLMMQTVLQPVFAKQVNYTGINQKTAFRDSKTLAIMREVILAREGAEVGDGSLLPAAIRTWLKGVWGQRSCKTTN</sequence>
<protein>
    <recommendedName>
        <fullName evidence="4">DUF4806 domain-containing protein</fullName>
    </recommendedName>
</protein>
<organism evidence="2 3">
    <name type="scientific">Paragonimus skrjabini miyazakii</name>
    <dbReference type="NCBI Taxonomy" id="59628"/>
    <lineage>
        <taxon>Eukaryota</taxon>
        <taxon>Metazoa</taxon>
        <taxon>Spiralia</taxon>
        <taxon>Lophotrochozoa</taxon>
        <taxon>Platyhelminthes</taxon>
        <taxon>Trematoda</taxon>
        <taxon>Digenea</taxon>
        <taxon>Plagiorchiida</taxon>
        <taxon>Troglotremata</taxon>
        <taxon>Troglotrematidae</taxon>
        <taxon>Paragonimus</taxon>
    </lineage>
</organism>